<dbReference type="Pfam" id="PF19666">
    <property type="entry name" value="DUF6169"/>
    <property type="match status" value="1"/>
</dbReference>
<dbReference type="RefSeq" id="WP_077132845.1">
    <property type="nucleotide sequence ID" value="NZ_CP014263.1"/>
</dbReference>
<organism evidence="1 2">
    <name type="scientific">Spirosoma montaniterrae</name>
    <dbReference type="NCBI Taxonomy" id="1178516"/>
    <lineage>
        <taxon>Bacteria</taxon>
        <taxon>Pseudomonadati</taxon>
        <taxon>Bacteroidota</taxon>
        <taxon>Cytophagia</taxon>
        <taxon>Cytophagales</taxon>
        <taxon>Cytophagaceae</taxon>
        <taxon>Spirosoma</taxon>
    </lineage>
</organism>
<keyword evidence="2" id="KW-1185">Reference proteome</keyword>
<dbReference type="Proteomes" id="UP000187941">
    <property type="component" value="Chromosome"/>
</dbReference>
<dbReference type="EMBL" id="CP014263">
    <property type="protein sequence ID" value="AQG81384.1"/>
    <property type="molecule type" value="Genomic_DNA"/>
</dbReference>
<evidence type="ECO:0000313" key="1">
    <source>
        <dbReference type="EMBL" id="AQG81384.1"/>
    </source>
</evidence>
<dbReference type="AlphaFoldDB" id="A0A1P9X185"/>
<dbReference type="InterPro" id="IPR046167">
    <property type="entry name" value="DUF6169"/>
</dbReference>
<proteinExistence type="predicted"/>
<dbReference type="OrthoDB" id="955741at2"/>
<evidence type="ECO:0000313" key="2">
    <source>
        <dbReference type="Proteomes" id="UP000187941"/>
    </source>
</evidence>
<accession>A0A1P9X185</accession>
<sequence>MLIPYALQENADGSISFTTCHAVRYTTEFRDASHHFDDEFVKNAGVAEFSFGPDEGYTPGPYDPRVELTLIYLAQTYFVNSGDLLLYVCESLDGRHKARHRVFARWFNQYASGQYDKIDFELTDAETSMLVSVVLPTRHPYRLHYQNVLEETFDFYTGLK</sequence>
<reference evidence="1 2" key="1">
    <citation type="submission" date="2016-01" db="EMBL/GenBank/DDBJ databases">
        <authorList>
            <person name="Oliw E.H."/>
        </authorList>
    </citation>
    <scope>NUCLEOTIDE SEQUENCE [LARGE SCALE GENOMIC DNA]</scope>
    <source>
        <strain evidence="1 2">DY10</strain>
    </source>
</reference>
<dbReference type="KEGG" id="smon:AWR27_19900"/>
<name>A0A1P9X185_9BACT</name>
<gene>
    <name evidence="1" type="ORF">AWR27_19900</name>
</gene>
<protein>
    <submittedName>
        <fullName evidence="1">Uncharacterized protein</fullName>
    </submittedName>
</protein>